<evidence type="ECO:0000313" key="3">
    <source>
        <dbReference type="Proteomes" id="UP001311915"/>
    </source>
</evidence>
<dbReference type="Proteomes" id="UP001311915">
    <property type="component" value="Unassembled WGS sequence"/>
</dbReference>
<dbReference type="Gene3D" id="3.60.10.10">
    <property type="entry name" value="Endonuclease/exonuclease/phosphatase"/>
    <property type="match status" value="1"/>
</dbReference>
<dbReference type="GO" id="GO:0003824">
    <property type="term" value="F:catalytic activity"/>
    <property type="evidence" value="ECO:0007669"/>
    <property type="project" value="InterPro"/>
</dbReference>
<sequence length="278" mass="32307">MISKLLFWNIRSVNSQNAFERLLDLNRKNHCSYIALLEPFQSPTETESYRRRLGKQHARANCSAKIWIFWDEDWEEQHTVDSAQQLTISFKHKGNQNVVKITAVYARCSDLERLELWEDLEDIANNTICPWIVGGDFNIIMHESEKLGGLPVTQNETTDFIQCINTCAQNELKFIGSCYTWWNGRIEDCIFKRLDRVFGNNEFKNTLQHKDFVKVVGESWKKEAQGSPFFIVQQKLKRLKGVLVQWSKSTIGNIFQQVATLEDVIKAKEAQLEINPTT</sequence>
<protein>
    <recommendedName>
        <fullName evidence="1">Endonuclease/exonuclease/phosphatase domain-containing protein</fullName>
    </recommendedName>
</protein>
<organism evidence="2 3">
    <name type="scientific">Solanum pinnatisectum</name>
    <name type="common">tansyleaf nightshade</name>
    <dbReference type="NCBI Taxonomy" id="50273"/>
    <lineage>
        <taxon>Eukaryota</taxon>
        <taxon>Viridiplantae</taxon>
        <taxon>Streptophyta</taxon>
        <taxon>Embryophyta</taxon>
        <taxon>Tracheophyta</taxon>
        <taxon>Spermatophyta</taxon>
        <taxon>Magnoliopsida</taxon>
        <taxon>eudicotyledons</taxon>
        <taxon>Gunneridae</taxon>
        <taxon>Pentapetalae</taxon>
        <taxon>asterids</taxon>
        <taxon>lamiids</taxon>
        <taxon>Solanales</taxon>
        <taxon>Solanaceae</taxon>
        <taxon>Solanoideae</taxon>
        <taxon>Solaneae</taxon>
        <taxon>Solanum</taxon>
    </lineage>
</organism>
<comment type="caution">
    <text evidence="2">The sequence shown here is derived from an EMBL/GenBank/DDBJ whole genome shotgun (WGS) entry which is preliminary data.</text>
</comment>
<proteinExistence type="predicted"/>
<gene>
    <name evidence="2" type="ORF">R3W88_031736</name>
</gene>
<evidence type="ECO:0000313" key="2">
    <source>
        <dbReference type="EMBL" id="KAK4726819.1"/>
    </source>
</evidence>
<evidence type="ECO:0000259" key="1">
    <source>
        <dbReference type="Pfam" id="PF03372"/>
    </source>
</evidence>
<dbReference type="InterPro" id="IPR036691">
    <property type="entry name" value="Endo/exonu/phosph_ase_sf"/>
</dbReference>
<dbReference type="PANTHER" id="PTHR33710:SF71">
    <property type="entry name" value="ENDONUCLEASE_EXONUCLEASE_PHOSPHATASE DOMAIN-CONTAINING PROTEIN"/>
    <property type="match status" value="1"/>
</dbReference>
<name>A0AAV9LM63_9SOLN</name>
<reference evidence="2 3" key="1">
    <citation type="submission" date="2023-10" db="EMBL/GenBank/DDBJ databases">
        <title>Genome-Wide Identification Analysis in wild type Solanum Pinnatisectum Reveals Some Genes Defensing Phytophthora Infestans.</title>
        <authorList>
            <person name="Sun C."/>
        </authorList>
    </citation>
    <scope>NUCLEOTIDE SEQUENCE [LARGE SCALE GENOMIC DNA]</scope>
    <source>
        <strain evidence="2">LQN</strain>
        <tissue evidence="2">Leaf</tissue>
    </source>
</reference>
<dbReference type="PANTHER" id="PTHR33710">
    <property type="entry name" value="BNAC02G09200D PROTEIN"/>
    <property type="match status" value="1"/>
</dbReference>
<dbReference type="EMBL" id="JAWPEI010000005">
    <property type="protein sequence ID" value="KAK4726819.1"/>
    <property type="molecule type" value="Genomic_DNA"/>
</dbReference>
<keyword evidence="3" id="KW-1185">Reference proteome</keyword>
<accession>A0AAV9LM63</accession>
<dbReference type="SUPFAM" id="SSF56219">
    <property type="entry name" value="DNase I-like"/>
    <property type="match status" value="1"/>
</dbReference>
<feature type="domain" description="Endonuclease/exonuclease/phosphatase" evidence="1">
    <location>
        <begin position="7"/>
        <end position="203"/>
    </location>
</feature>
<dbReference type="AlphaFoldDB" id="A0AAV9LM63"/>
<dbReference type="Pfam" id="PF03372">
    <property type="entry name" value="Exo_endo_phos"/>
    <property type="match status" value="1"/>
</dbReference>
<dbReference type="InterPro" id="IPR005135">
    <property type="entry name" value="Endo/exonuclease/phosphatase"/>
</dbReference>